<proteinExistence type="predicted"/>
<dbReference type="Proteomes" id="UP000825679">
    <property type="component" value="Chromosome"/>
</dbReference>
<dbReference type="RefSeq" id="WP_221007729.1">
    <property type="nucleotide sequence ID" value="NZ_CP081150.1"/>
</dbReference>
<dbReference type="EC" id="5.1.3.13" evidence="3"/>
<reference evidence="8 9" key="1">
    <citation type="submission" date="2021-08" db="EMBL/GenBank/DDBJ databases">
        <title>complete genome sequencing of Deefgea sp. D25.</title>
        <authorList>
            <person name="Bae J.-W."/>
            <person name="Gim D.-H."/>
        </authorList>
    </citation>
    <scope>NUCLEOTIDE SEQUENCE [LARGE SCALE GENOMIC DNA]</scope>
    <source>
        <strain evidence="8 9">D25</strain>
    </source>
</reference>
<evidence type="ECO:0000256" key="4">
    <source>
        <dbReference type="ARBA" id="ARBA00019595"/>
    </source>
</evidence>
<evidence type="ECO:0000256" key="6">
    <source>
        <dbReference type="ARBA" id="ARBA00031424"/>
    </source>
</evidence>
<comment type="catalytic activity">
    <reaction evidence="1">
        <text>dTDP-4-dehydro-6-deoxy-alpha-D-glucose = dTDP-4-dehydro-beta-L-rhamnose</text>
        <dbReference type="Rhea" id="RHEA:16969"/>
        <dbReference type="ChEBI" id="CHEBI:57649"/>
        <dbReference type="ChEBI" id="CHEBI:62830"/>
        <dbReference type="EC" id="5.1.3.13"/>
    </reaction>
</comment>
<sequence length="187" mass="20838">MSRFMIKDTQLLGLKVIQRQPITDARGNFCRLFCAEELRTAGWIKPIAQINHSKTQGVGTIRGLHFQYAPQGEMKLVSCLHGEVWDVAVDIRLESPTYLQWHAERLSPENHTALLIPEGFAHGFQALTPQCDLVYCTSNSYAAEFESGLNPQDGALAIAWPLPVQNLSAKDASHPLIQDGFKGYFAQ</sequence>
<protein>
    <recommendedName>
        <fullName evidence="4">dTDP-4-dehydrorhamnose 3,5-epimerase</fullName>
        <ecNumber evidence="3">5.1.3.13</ecNumber>
    </recommendedName>
    <alternativeName>
        <fullName evidence="6">Thymidine diphospho-4-keto-rhamnose 3,5-epimerase</fullName>
    </alternativeName>
    <alternativeName>
        <fullName evidence="5">dTDP-4-keto-6-deoxyglucose 3,5-epimerase</fullName>
    </alternativeName>
    <alternativeName>
        <fullName evidence="7">dTDP-6-deoxy-D-xylo-4-hexulose 3,5-epimerase</fullName>
    </alternativeName>
</protein>
<accession>A0ABX8Z9W2</accession>
<evidence type="ECO:0000313" key="9">
    <source>
        <dbReference type="Proteomes" id="UP000825679"/>
    </source>
</evidence>
<dbReference type="Pfam" id="PF00908">
    <property type="entry name" value="dTDP_sugar_isom"/>
    <property type="match status" value="1"/>
</dbReference>
<evidence type="ECO:0000256" key="3">
    <source>
        <dbReference type="ARBA" id="ARBA00012098"/>
    </source>
</evidence>
<evidence type="ECO:0000313" key="8">
    <source>
        <dbReference type="EMBL" id="QZA79210.1"/>
    </source>
</evidence>
<dbReference type="InterPro" id="IPR000888">
    <property type="entry name" value="RmlC-like"/>
</dbReference>
<evidence type="ECO:0000256" key="2">
    <source>
        <dbReference type="ARBA" id="ARBA00001997"/>
    </source>
</evidence>
<organism evidence="8 9">
    <name type="scientific">Deefgea tanakiae</name>
    <dbReference type="NCBI Taxonomy" id="2865840"/>
    <lineage>
        <taxon>Bacteria</taxon>
        <taxon>Pseudomonadati</taxon>
        <taxon>Pseudomonadota</taxon>
        <taxon>Betaproteobacteria</taxon>
        <taxon>Neisseriales</taxon>
        <taxon>Chitinibacteraceae</taxon>
        <taxon>Deefgea</taxon>
    </lineage>
</organism>
<dbReference type="InterPro" id="IPR014710">
    <property type="entry name" value="RmlC-like_jellyroll"/>
</dbReference>
<evidence type="ECO:0000256" key="5">
    <source>
        <dbReference type="ARBA" id="ARBA00029758"/>
    </source>
</evidence>
<dbReference type="SUPFAM" id="SSF51182">
    <property type="entry name" value="RmlC-like cupins"/>
    <property type="match status" value="1"/>
</dbReference>
<gene>
    <name evidence="8" type="ORF">K4H28_07390</name>
</gene>
<comment type="function">
    <text evidence="2">Catalyzes the epimerization of the C3' and C5'positions of dTDP-6-deoxy-D-xylo-4-hexulose, forming dTDP-6-deoxy-L-lyxo-4-hexulose.</text>
</comment>
<evidence type="ECO:0000256" key="7">
    <source>
        <dbReference type="ARBA" id="ARBA00033311"/>
    </source>
</evidence>
<dbReference type="InterPro" id="IPR011051">
    <property type="entry name" value="RmlC_Cupin_sf"/>
</dbReference>
<dbReference type="Gene3D" id="2.60.120.10">
    <property type="entry name" value="Jelly Rolls"/>
    <property type="match status" value="1"/>
</dbReference>
<name>A0ABX8Z9W2_9NEIS</name>
<dbReference type="PANTHER" id="PTHR21047:SF2">
    <property type="entry name" value="THYMIDINE DIPHOSPHO-4-KETO-RHAMNOSE 3,5-EPIMERASE"/>
    <property type="match status" value="1"/>
</dbReference>
<dbReference type="CDD" id="cd00438">
    <property type="entry name" value="cupin_RmlC"/>
    <property type="match status" value="1"/>
</dbReference>
<evidence type="ECO:0000256" key="1">
    <source>
        <dbReference type="ARBA" id="ARBA00001298"/>
    </source>
</evidence>
<keyword evidence="9" id="KW-1185">Reference proteome</keyword>
<dbReference type="EMBL" id="CP081150">
    <property type="protein sequence ID" value="QZA79210.1"/>
    <property type="molecule type" value="Genomic_DNA"/>
</dbReference>
<dbReference type="PANTHER" id="PTHR21047">
    <property type="entry name" value="DTDP-6-DEOXY-D-GLUCOSE-3,5 EPIMERASE"/>
    <property type="match status" value="1"/>
</dbReference>